<dbReference type="PANTHER" id="PTHR10809">
    <property type="entry name" value="VESICLE-ASSOCIATED MEMBRANE PROTEIN-ASSOCIATED PROTEIN"/>
    <property type="match status" value="1"/>
</dbReference>
<evidence type="ECO:0000313" key="8">
    <source>
        <dbReference type="Proteomes" id="UP000030762"/>
    </source>
</evidence>
<dbReference type="Gene3D" id="2.60.40.10">
    <property type="entry name" value="Immunoglobulins"/>
    <property type="match status" value="2"/>
</dbReference>
<reference evidence="7 8" key="1">
    <citation type="submission" date="2012-04" db="EMBL/GenBank/DDBJ databases">
        <title>The Genome Sequence of Saprolegnia declina VS20.</title>
        <authorList>
            <consortium name="The Broad Institute Genome Sequencing Platform"/>
            <person name="Russ C."/>
            <person name="Nusbaum C."/>
            <person name="Tyler B."/>
            <person name="van West P."/>
            <person name="Dieguez-Uribeondo J."/>
            <person name="de Bruijn I."/>
            <person name="Tripathy S."/>
            <person name="Jiang R."/>
            <person name="Young S.K."/>
            <person name="Zeng Q."/>
            <person name="Gargeya S."/>
            <person name="Fitzgerald M."/>
            <person name="Haas B."/>
            <person name="Abouelleil A."/>
            <person name="Alvarado L."/>
            <person name="Arachchi H.M."/>
            <person name="Berlin A."/>
            <person name="Chapman S.B."/>
            <person name="Goldberg J."/>
            <person name="Griggs A."/>
            <person name="Gujja S."/>
            <person name="Hansen M."/>
            <person name="Howarth C."/>
            <person name="Imamovic A."/>
            <person name="Larimer J."/>
            <person name="McCowen C."/>
            <person name="Montmayeur A."/>
            <person name="Murphy C."/>
            <person name="Neiman D."/>
            <person name="Pearson M."/>
            <person name="Priest M."/>
            <person name="Roberts A."/>
            <person name="Saif S."/>
            <person name="Shea T."/>
            <person name="Sisk P."/>
            <person name="Sykes S."/>
            <person name="Wortman J."/>
            <person name="Nusbaum C."/>
            <person name="Birren B."/>
        </authorList>
    </citation>
    <scope>NUCLEOTIDE SEQUENCE [LARGE SCALE GENOMIC DNA]</scope>
    <source>
        <strain evidence="7 8">VS20</strain>
    </source>
</reference>
<keyword evidence="4" id="KW-1133">Transmembrane helix</keyword>
<dbReference type="STRING" id="1156394.T0Q7Y0"/>
<keyword evidence="5" id="KW-0472">Membrane</keyword>
<dbReference type="InterPro" id="IPR013783">
    <property type="entry name" value="Ig-like_fold"/>
</dbReference>
<gene>
    <name evidence="7" type="ORF">SDRG_12584</name>
</gene>
<dbReference type="EMBL" id="JH767182">
    <property type="protein sequence ID" value="EQC29575.1"/>
    <property type="molecule type" value="Genomic_DNA"/>
</dbReference>
<dbReference type="PANTHER" id="PTHR10809:SF6">
    <property type="entry name" value="AT11025P-RELATED"/>
    <property type="match status" value="1"/>
</dbReference>
<sequence>MCMYCRLSYGTMPISGYWRGWLASLSGICPVHSLTTTHTYTMTNAEATAVHAIVVTPSDGLVFADGRATITLTNPSSTDCVAFSVRPSSAYKVKPNHGVLKPAGGIALLVTPLDAARHLRDDLTVQSVGVEASYCRALGAQAAPDAANALVQLWANVDTDHVTSYRVFVQKRASMRLDTIITPVLDPTKASSMQVDGLSFVLAPESPVTVLVRNPSARDSVTFQVMASQPKRYHVRPNHGVLGPMSQIRVQMLLKPAYCDKLLRATQATRDLLKDKISVQALTLSPEFCRQLTKKASKEVIDDLTTLWICAEKKRIVTKKLRCRFELSAGGPMTWHLALTPTMDFAPAVELMHEDANVVVKKGPTSRNVPPPAKYCDCEIM</sequence>
<comment type="subcellular location">
    <subcellularLocation>
        <location evidence="1">Membrane</location>
        <topology evidence="1">Single-pass type IV membrane protein</topology>
    </subcellularLocation>
</comment>
<dbReference type="GeneID" id="19953311"/>
<protein>
    <recommendedName>
        <fullName evidence="6">MSP domain-containing protein</fullName>
    </recommendedName>
</protein>
<dbReference type="InterPro" id="IPR016763">
    <property type="entry name" value="VAP"/>
</dbReference>
<keyword evidence="3" id="KW-0812">Transmembrane</keyword>
<dbReference type="GO" id="GO:0090158">
    <property type="term" value="P:endoplasmic reticulum membrane organization"/>
    <property type="evidence" value="ECO:0007669"/>
    <property type="project" value="TreeGrafter"/>
</dbReference>
<evidence type="ECO:0000256" key="4">
    <source>
        <dbReference type="ARBA" id="ARBA00022989"/>
    </source>
</evidence>
<dbReference type="GO" id="GO:0005789">
    <property type="term" value="C:endoplasmic reticulum membrane"/>
    <property type="evidence" value="ECO:0007669"/>
    <property type="project" value="InterPro"/>
</dbReference>
<feature type="domain" description="MSP" evidence="6">
    <location>
        <begin position="52"/>
        <end position="172"/>
    </location>
</feature>
<dbReference type="PROSITE" id="PS50202">
    <property type="entry name" value="MSP"/>
    <property type="match status" value="2"/>
</dbReference>
<dbReference type="SUPFAM" id="SSF49354">
    <property type="entry name" value="PapD-like"/>
    <property type="match status" value="2"/>
</dbReference>
<dbReference type="Proteomes" id="UP000030762">
    <property type="component" value="Unassembled WGS sequence"/>
</dbReference>
<dbReference type="RefSeq" id="XP_008616879.1">
    <property type="nucleotide sequence ID" value="XM_008618657.1"/>
</dbReference>
<dbReference type="InterPro" id="IPR000535">
    <property type="entry name" value="MSP_dom"/>
</dbReference>
<name>T0Q7Y0_SAPDV</name>
<feature type="domain" description="MSP" evidence="6">
    <location>
        <begin position="182"/>
        <end position="326"/>
    </location>
</feature>
<organism evidence="7 8">
    <name type="scientific">Saprolegnia diclina (strain VS20)</name>
    <dbReference type="NCBI Taxonomy" id="1156394"/>
    <lineage>
        <taxon>Eukaryota</taxon>
        <taxon>Sar</taxon>
        <taxon>Stramenopiles</taxon>
        <taxon>Oomycota</taxon>
        <taxon>Saprolegniomycetes</taxon>
        <taxon>Saprolegniales</taxon>
        <taxon>Saprolegniaceae</taxon>
        <taxon>Saprolegnia</taxon>
    </lineage>
</organism>
<dbReference type="InterPro" id="IPR008962">
    <property type="entry name" value="PapD-like_sf"/>
</dbReference>
<dbReference type="OMA" id="MTWHLAL"/>
<evidence type="ECO:0000256" key="5">
    <source>
        <dbReference type="ARBA" id="ARBA00023136"/>
    </source>
</evidence>
<dbReference type="VEuPathDB" id="FungiDB:SDRG_12584"/>
<evidence type="ECO:0000256" key="2">
    <source>
        <dbReference type="ARBA" id="ARBA00008932"/>
    </source>
</evidence>
<evidence type="ECO:0000256" key="1">
    <source>
        <dbReference type="ARBA" id="ARBA00004211"/>
    </source>
</evidence>
<comment type="similarity">
    <text evidence="2">Belongs to the VAMP-associated protein (VAP) (TC 9.B.17) family.</text>
</comment>
<evidence type="ECO:0000256" key="3">
    <source>
        <dbReference type="ARBA" id="ARBA00022692"/>
    </source>
</evidence>
<keyword evidence="8" id="KW-1185">Reference proteome</keyword>
<proteinExistence type="inferred from homology"/>
<dbReference type="InParanoid" id="T0Q7Y0"/>
<evidence type="ECO:0000313" key="7">
    <source>
        <dbReference type="EMBL" id="EQC29575.1"/>
    </source>
</evidence>
<dbReference type="GO" id="GO:0005886">
    <property type="term" value="C:plasma membrane"/>
    <property type="evidence" value="ECO:0007669"/>
    <property type="project" value="TreeGrafter"/>
</dbReference>
<accession>T0Q7Y0</accession>
<dbReference type="AlphaFoldDB" id="T0Q7Y0"/>
<dbReference type="OrthoDB" id="264603at2759"/>
<evidence type="ECO:0000259" key="6">
    <source>
        <dbReference type="PROSITE" id="PS50202"/>
    </source>
</evidence>
<dbReference type="Pfam" id="PF00635">
    <property type="entry name" value="Motile_Sperm"/>
    <property type="match status" value="2"/>
</dbReference>
<dbReference type="GO" id="GO:0061817">
    <property type="term" value="P:endoplasmic reticulum-plasma membrane tethering"/>
    <property type="evidence" value="ECO:0007669"/>
    <property type="project" value="TreeGrafter"/>
</dbReference>